<accession>A0A7K4MPF0</accession>
<protein>
    <submittedName>
        <fullName evidence="2">Metallophosphoesterase family protein</fullName>
    </submittedName>
</protein>
<reference evidence="2 3" key="1">
    <citation type="journal article" date="2019" name="Environ. Microbiol.">
        <title>Genomics insights into ecotype formation of ammonia-oxidizing archaea in the deep ocean.</title>
        <authorList>
            <person name="Wang Y."/>
            <person name="Huang J.M."/>
            <person name="Cui G.J."/>
            <person name="Nunoura T."/>
            <person name="Takaki Y."/>
            <person name="Li W.L."/>
            <person name="Li J."/>
            <person name="Gao Z.M."/>
            <person name="Takai K."/>
            <person name="Zhang A.Q."/>
            <person name="Stepanauskas R."/>
        </authorList>
    </citation>
    <scope>NUCLEOTIDE SEQUENCE [LARGE SCALE GENOMIC DNA]</scope>
    <source>
        <strain evidence="2 3">L15b</strain>
    </source>
</reference>
<dbReference type="InterPro" id="IPR050535">
    <property type="entry name" value="DNA_Repair-Maintenance_Comp"/>
</dbReference>
<name>A0A7K4MPF0_9ARCH</name>
<dbReference type="AlphaFoldDB" id="A0A7K4MPF0"/>
<dbReference type="Pfam" id="PF00149">
    <property type="entry name" value="Metallophos"/>
    <property type="match status" value="1"/>
</dbReference>
<proteinExistence type="predicted"/>
<dbReference type="GO" id="GO:0016787">
    <property type="term" value="F:hydrolase activity"/>
    <property type="evidence" value="ECO:0007669"/>
    <property type="project" value="InterPro"/>
</dbReference>
<evidence type="ECO:0000313" key="2">
    <source>
        <dbReference type="EMBL" id="NWJ43441.1"/>
    </source>
</evidence>
<dbReference type="EMBL" id="JACASV010000025">
    <property type="protein sequence ID" value="NWJ43441.1"/>
    <property type="molecule type" value="Genomic_DNA"/>
</dbReference>
<sequence>MKIAIITDTHWGARNDSQVFTDYFAKFYENIFFPTLEKRGIRTVIHMGDIVDRRKFINYKTLFQMRHHFFDACYGRYINLHMIIGNHDTFFKNTNSLNSMDCLRVHDNHQVHIYEEPTEVDFDGLKCLMMPWICDENREQSLKAIQDTEAQILFGHLEVKGFEMHIGSWNHEGVDASLFEKFDMAMSGHFHHKSDNGNVYYLGNPYEITWSDYNDPRGFHIFDTKTRELEFIQNSFHMFHKIYYDDENTQTMESIQAEDYSKYKDCYVKIVSVKKTNPFIFETLVDKLYKEGAEDISVVENFAEFENMNDIDDIDQAEDTMTILSKYVNSMKIDNKQELDTLMKSLYTEALAVETI</sequence>
<evidence type="ECO:0000313" key="3">
    <source>
        <dbReference type="Proteomes" id="UP000523105"/>
    </source>
</evidence>
<gene>
    <name evidence="2" type="ORF">HX837_04440</name>
</gene>
<dbReference type="InterPro" id="IPR004843">
    <property type="entry name" value="Calcineurin-like_PHP"/>
</dbReference>
<dbReference type="Proteomes" id="UP000523105">
    <property type="component" value="Unassembled WGS sequence"/>
</dbReference>
<dbReference type="PANTHER" id="PTHR30337">
    <property type="entry name" value="COMPONENT OF ATP-DEPENDENT DSDNA EXONUCLEASE"/>
    <property type="match status" value="1"/>
</dbReference>
<comment type="caution">
    <text evidence="2">The sequence shown here is derived from an EMBL/GenBank/DDBJ whole genome shotgun (WGS) entry which is preliminary data.</text>
</comment>
<dbReference type="SUPFAM" id="SSF56300">
    <property type="entry name" value="Metallo-dependent phosphatases"/>
    <property type="match status" value="1"/>
</dbReference>
<dbReference type="Gene3D" id="3.60.21.10">
    <property type="match status" value="1"/>
</dbReference>
<organism evidence="2 3">
    <name type="scientific">Marine Group I thaumarchaeote</name>
    <dbReference type="NCBI Taxonomy" id="2511932"/>
    <lineage>
        <taxon>Archaea</taxon>
        <taxon>Nitrososphaerota</taxon>
        <taxon>Marine Group I</taxon>
    </lineage>
</organism>
<evidence type="ECO:0000259" key="1">
    <source>
        <dbReference type="Pfam" id="PF00149"/>
    </source>
</evidence>
<feature type="domain" description="Calcineurin-like phosphoesterase" evidence="1">
    <location>
        <begin position="1"/>
        <end position="192"/>
    </location>
</feature>
<dbReference type="InterPro" id="IPR029052">
    <property type="entry name" value="Metallo-depent_PP-like"/>
</dbReference>